<keyword evidence="3" id="KW-1185">Reference proteome</keyword>
<evidence type="ECO:0000313" key="3">
    <source>
        <dbReference type="Proteomes" id="UP000606974"/>
    </source>
</evidence>
<comment type="caution">
    <text evidence="2">The sequence shown here is derived from an EMBL/GenBank/DDBJ whole genome shotgun (WGS) entry which is preliminary data.</text>
</comment>
<organism evidence="2 3">
    <name type="scientific">Endocarpon pusillum</name>
    <dbReference type="NCBI Taxonomy" id="364733"/>
    <lineage>
        <taxon>Eukaryota</taxon>
        <taxon>Fungi</taxon>
        <taxon>Dikarya</taxon>
        <taxon>Ascomycota</taxon>
        <taxon>Pezizomycotina</taxon>
        <taxon>Eurotiomycetes</taxon>
        <taxon>Chaetothyriomycetidae</taxon>
        <taxon>Verrucariales</taxon>
        <taxon>Verrucariaceae</taxon>
        <taxon>Endocarpon</taxon>
    </lineage>
</organism>
<accession>A0A8H7E238</accession>
<feature type="region of interest" description="Disordered" evidence="1">
    <location>
        <begin position="1"/>
        <end position="43"/>
    </location>
</feature>
<dbReference type="Proteomes" id="UP000606974">
    <property type="component" value="Unassembled WGS sequence"/>
</dbReference>
<dbReference type="EMBL" id="JAACFV010000097">
    <property type="protein sequence ID" value="KAF7505945.1"/>
    <property type="molecule type" value="Genomic_DNA"/>
</dbReference>
<evidence type="ECO:0000313" key="2">
    <source>
        <dbReference type="EMBL" id="KAF7505945.1"/>
    </source>
</evidence>
<protein>
    <submittedName>
        <fullName evidence="2">Uncharacterized protein</fullName>
    </submittedName>
</protein>
<dbReference type="AlphaFoldDB" id="A0A8H7E238"/>
<reference evidence="2" key="1">
    <citation type="submission" date="2020-02" db="EMBL/GenBank/DDBJ databases">
        <authorList>
            <person name="Palmer J.M."/>
        </authorList>
    </citation>
    <scope>NUCLEOTIDE SEQUENCE</scope>
    <source>
        <strain evidence="2">EPUS1.4</strain>
        <tissue evidence="2">Thallus</tissue>
    </source>
</reference>
<gene>
    <name evidence="2" type="ORF">GJ744_012387</name>
</gene>
<sequence>MIDQQLEESKEKMHQAPFDSPRLPSTPLDRHRPPRSPTLTHTHPRLTTLHGLWTLPLRLLHFLIFRPLLVPSEGSALTAYCPGRIPKISHPPTQRRRSVKIRQSSRPLLSRPTDRGNPLSIRDEDASLSPAPIAHSKLPDENVAVNYGDQFYLDCISLAGNLVARQHRQHPVQFTPMGRKPLLSVFPLSFP</sequence>
<feature type="region of interest" description="Disordered" evidence="1">
    <location>
        <begin position="83"/>
        <end position="133"/>
    </location>
</feature>
<name>A0A8H7E238_9EURO</name>
<proteinExistence type="predicted"/>
<evidence type="ECO:0000256" key="1">
    <source>
        <dbReference type="SAM" id="MobiDB-lite"/>
    </source>
</evidence>